<accession>B3S386</accession>
<dbReference type="OMA" id="NREVNCA"/>
<dbReference type="STRING" id="10228.B3S386"/>
<dbReference type="OrthoDB" id="10250120at2759"/>
<protein>
    <submittedName>
        <fullName evidence="1">Uncharacterized protein</fullName>
    </submittedName>
</protein>
<dbReference type="AlphaFoldDB" id="B3S386"/>
<gene>
    <name evidence="1" type="ORF">TRIADDRAFT_58633</name>
</gene>
<dbReference type="eggNOG" id="KOG2911">
    <property type="taxonomic scope" value="Eukaryota"/>
</dbReference>
<evidence type="ECO:0000313" key="1">
    <source>
        <dbReference type="EMBL" id="EDV22746.1"/>
    </source>
</evidence>
<dbReference type="Pfam" id="PF25880">
    <property type="entry name" value="WHD_CHMP7_1st"/>
    <property type="match status" value="1"/>
</dbReference>
<reference evidence="1 2" key="1">
    <citation type="journal article" date="2008" name="Nature">
        <title>The Trichoplax genome and the nature of placozoans.</title>
        <authorList>
            <person name="Srivastava M."/>
            <person name="Begovic E."/>
            <person name="Chapman J."/>
            <person name="Putnam N.H."/>
            <person name="Hellsten U."/>
            <person name="Kawashima T."/>
            <person name="Kuo A."/>
            <person name="Mitros T."/>
            <person name="Salamov A."/>
            <person name="Carpenter M.L."/>
            <person name="Signorovitch A.Y."/>
            <person name="Moreno M.A."/>
            <person name="Kamm K."/>
            <person name="Grimwood J."/>
            <person name="Schmutz J."/>
            <person name="Shapiro H."/>
            <person name="Grigoriev I.V."/>
            <person name="Buss L.W."/>
            <person name="Schierwater B."/>
            <person name="Dellaporta S.L."/>
            <person name="Rokhsar D.S."/>
        </authorList>
    </citation>
    <scope>NUCLEOTIDE SEQUENCE [LARGE SCALE GENOMIC DNA]</scope>
    <source>
        <strain evidence="1 2">Grell-BS-1999</strain>
    </source>
</reference>
<proteinExistence type="predicted"/>
<keyword evidence="2" id="KW-1185">Reference proteome</keyword>
<sequence length="142" mass="16929">MATTDSDTHNVDRPLEWFDDERMNFMMSAFPSNREVNCAHWDSKMNFWKQCILRYCQHHHHIDMNRNQLKSILTRNGRQPLGLNLIIDHMLSSNQLIPTSEFQSSSMWIRYLKKSVTWFQNYFIGPPSTTNQWIVLPVIKVE</sequence>
<dbReference type="EMBL" id="DS985248">
    <property type="protein sequence ID" value="EDV22746.1"/>
    <property type="molecule type" value="Genomic_DNA"/>
</dbReference>
<dbReference type="RefSeq" id="XP_002114612.1">
    <property type="nucleotide sequence ID" value="XM_002114576.1"/>
</dbReference>
<name>B3S386_TRIAD</name>
<dbReference type="CTD" id="6756005"/>
<dbReference type="GeneID" id="6756005"/>
<dbReference type="KEGG" id="tad:TRIADDRAFT_58633"/>
<dbReference type="PhylomeDB" id="B3S386"/>
<dbReference type="InParanoid" id="B3S386"/>
<evidence type="ECO:0000313" key="2">
    <source>
        <dbReference type="Proteomes" id="UP000009022"/>
    </source>
</evidence>
<dbReference type="HOGENOM" id="CLU_1818287_0_0_1"/>
<dbReference type="Proteomes" id="UP000009022">
    <property type="component" value="Unassembled WGS sequence"/>
</dbReference>
<organism evidence="1 2">
    <name type="scientific">Trichoplax adhaerens</name>
    <name type="common">Trichoplax reptans</name>
    <dbReference type="NCBI Taxonomy" id="10228"/>
    <lineage>
        <taxon>Eukaryota</taxon>
        <taxon>Metazoa</taxon>
        <taxon>Placozoa</taxon>
        <taxon>Uniplacotomia</taxon>
        <taxon>Trichoplacea</taxon>
        <taxon>Trichoplacidae</taxon>
        <taxon>Trichoplax</taxon>
    </lineage>
</organism>